<evidence type="ECO:0000256" key="6">
    <source>
        <dbReference type="RuleBase" id="RU003915"/>
    </source>
</evidence>
<dbReference type="EC" id="5.2.1.8" evidence="6"/>
<dbReference type="GO" id="GO:0003755">
    <property type="term" value="F:peptidyl-prolyl cis-trans isomerase activity"/>
    <property type="evidence" value="ECO:0007669"/>
    <property type="project" value="UniProtKB-UniRule"/>
</dbReference>
<evidence type="ECO:0000256" key="7">
    <source>
        <dbReference type="SAM" id="SignalP"/>
    </source>
</evidence>
<dbReference type="PANTHER" id="PTHR43811:SF19">
    <property type="entry name" value="39 KDA FK506-BINDING NUCLEAR PROTEIN"/>
    <property type="match status" value="1"/>
</dbReference>
<protein>
    <recommendedName>
        <fullName evidence="6">Peptidyl-prolyl cis-trans isomerase</fullName>
        <ecNumber evidence="6">5.2.1.8</ecNumber>
    </recommendedName>
</protein>
<feature type="signal peptide" evidence="7">
    <location>
        <begin position="1"/>
        <end position="20"/>
    </location>
</feature>
<dbReference type="InterPro" id="IPR001179">
    <property type="entry name" value="PPIase_FKBP_dom"/>
</dbReference>
<dbReference type="InterPro" id="IPR046357">
    <property type="entry name" value="PPIase_dom_sf"/>
</dbReference>
<dbReference type="Pfam" id="PF00254">
    <property type="entry name" value="FKBP_C"/>
    <property type="match status" value="1"/>
</dbReference>
<dbReference type="GeneID" id="93409721"/>
<sequence>MKKYLHIALMLLCVFVVSSCKDDDDDTEAVEREAYKLEQDIAFQAKVNETGFEKWNSEAGDGYVFAKLIKKGDGKQAYFNSLVSVYYKGSLTDGTVFDQQLFDDGIPFPCAVSPYYAKTVTDPVTNSQTKYGSVISGWTVALQHMVEGDKYEVWIPQQLAYGASESGDIPAYSTLIFEIELVSVDEQAASAS</sequence>
<dbReference type="Proteomes" id="UP000195975">
    <property type="component" value="Unassembled WGS sequence"/>
</dbReference>
<comment type="similarity">
    <text evidence="2 6">Belongs to the FKBP-type PPIase family.</text>
</comment>
<dbReference type="RefSeq" id="WP_008146800.1">
    <property type="nucleotide sequence ID" value="NZ_CAJLBM010000005.1"/>
</dbReference>
<evidence type="ECO:0000256" key="4">
    <source>
        <dbReference type="ARBA" id="ARBA00023235"/>
    </source>
</evidence>
<evidence type="ECO:0000259" key="8">
    <source>
        <dbReference type="PROSITE" id="PS50059"/>
    </source>
</evidence>
<dbReference type="EMBL" id="NFIJ01000001">
    <property type="protein sequence ID" value="OUO07504.1"/>
    <property type="molecule type" value="Genomic_DNA"/>
</dbReference>
<evidence type="ECO:0000256" key="3">
    <source>
        <dbReference type="ARBA" id="ARBA00023110"/>
    </source>
</evidence>
<keyword evidence="3 5" id="KW-0697">Rotamase</keyword>
<evidence type="ECO:0000256" key="2">
    <source>
        <dbReference type="ARBA" id="ARBA00006577"/>
    </source>
</evidence>
<dbReference type="PROSITE" id="PS50059">
    <property type="entry name" value="FKBP_PPIASE"/>
    <property type="match status" value="1"/>
</dbReference>
<feature type="domain" description="PPIase FKBP-type" evidence="8">
    <location>
        <begin position="80"/>
        <end position="185"/>
    </location>
</feature>
<evidence type="ECO:0000313" key="10">
    <source>
        <dbReference type="Proteomes" id="UP000195975"/>
    </source>
</evidence>
<comment type="caution">
    <text evidence="9">The sequence shown here is derived from an EMBL/GenBank/DDBJ whole genome shotgun (WGS) entry which is preliminary data.</text>
</comment>
<dbReference type="PROSITE" id="PS51257">
    <property type="entry name" value="PROKAR_LIPOPROTEIN"/>
    <property type="match status" value="1"/>
</dbReference>
<accession>A0A9Q5XAD6</accession>
<reference evidence="10" key="1">
    <citation type="submission" date="2017-04" db="EMBL/GenBank/DDBJ databases">
        <title>Function of individual gut microbiota members based on whole genome sequencing of pure cultures obtained from chicken caecum.</title>
        <authorList>
            <person name="Medvecky M."/>
            <person name="Cejkova D."/>
            <person name="Polansky O."/>
            <person name="Karasova D."/>
            <person name="Kubasova T."/>
            <person name="Cizek A."/>
            <person name="Rychlik I."/>
        </authorList>
    </citation>
    <scope>NUCLEOTIDE SEQUENCE [LARGE SCALE GENOMIC DNA]</scope>
    <source>
        <strain evidence="10">An42</strain>
    </source>
</reference>
<evidence type="ECO:0000313" key="9">
    <source>
        <dbReference type="EMBL" id="OUO07504.1"/>
    </source>
</evidence>
<dbReference type="Gene3D" id="3.10.50.40">
    <property type="match status" value="1"/>
</dbReference>
<dbReference type="SUPFAM" id="SSF54534">
    <property type="entry name" value="FKBP-like"/>
    <property type="match status" value="1"/>
</dbReference>
<dbReference type="PANTHER" id="PTHR43811">
    <property type="entry name" value="FKBP-TYPE PEPTIDYL-PROLYL CIS-TRANS ISOMERASE FKPA"/>
    <property type="match status" value="1"/>
</dbReference>
<evidence type="ECO:0000256" key="1">
    <source>
        <dbReference type="ARBA" id="ARBA00000971"/>
    </source>
</evidence>
<keyword evidence="4 5" id="KW-0413">Isomerase</keyword>
<keyword evidence="7" id="KW-0732">Signal</keyword>
<gene>
    <name evidence="9" type="ORF">B5F96_02240</name>
</gene>
<name>A0A9Q5XAD6_9BACT</name>
<proteinExistence type="inferred from homology"/>
<evidence type="ECO:0000256" key="5">
    <source>
        <dbReference type="PROSITE-ProRule" id="PRU00277"/>
    </source>
</evidence>
<comment type="catalytic activity">
    <reaction evidence="1 5 6">
        <text>[protein]-peptidylproline (omega=180) = [protein]-peptidylproline (omega=0)</text>
        <dbReference type="Rhea" id="RHEA:16237"/>
        <dbReference type="Rhea" id="RHEA-COMP:10747"/>
        <dbReference type="Rhea" id="RHEA-COMP:10748"/>
        <dbReference type="ChEBI" id="CHEBI:83833"/>
        <dbReference type="ChEBI" id="CHEBI:83834"/>
        <dbReference type="EC" id="5.2.1.8"/>
    </reaction>
</comment>
<dbReference type="AlphaFoldDB" id="A0A9Q5XAD6"/>
<feature type="chain" id="PRO_5040178008" description="Peptidyl-prolyl cis-trans isomerase" evidence="7">
    <location>
        <begin position="21"/>
        <end position="192"/>
    </location>
</feature>
<organism evidence="9 10">
    <name type="scientific">Parabacteroides johnsonii</name>
    <dbReference type="NCBI Taxonomy" id="387661"/>
    <lineage>
        <taxon>Bacteria</taxon>
        <taxon>Pseudomonadati</taxon>
        <taxon>Bacteroidota</taxon>
        <taxon>Bacteroidia</taxon>
        <taxon>Bacteroidales</taxon>
        <taxon>Tannerellaceae</taxon>
        <taxon>Parabacteroides</taxon>
    </lineage>
</organism>